<dbReference type="Gene3D" id="3.40.50.1010">
    <property type="entry name" value="5'-nuclease"/>
    <property type="match status" value="1"/>
</dbReference>
<dbReference type="Proteomes" id="UP000000321">
    <property type="component" value="Unassembled WGS sequence"/>
</dbReference>
<dbReference type="BioCyc" id="AURANTIMONAS:SI859A1_02009-MONOMER"/>
<dbReference type="AlphaFoldDB" id="Q1YN36"/>
<sequence length="150" mass="16632">MGAVSEAGRERFYLDSNTIIAIVERQSAFTPAQERFLKAADAGDVSVFSSGVALAECLVKPIRDGDRTRLGALLRFFEDERTLPLVPADRGIFVRAAELRALDYLQLPDAIHVACAIRAGCDVFLSADRRLRMPDTMRRIAFDDLQFGPE</sequence>
<keyword evidence="3" id="KW-1185">Reference proteome</keyword>
<dbReference type="RefSeq" id="WP_009209837.1">
    <property type="nucleotide sequence ID" value="NZ_CH672387.1"/>
</dbReference>
<reference evidence="2 3" key="1">
    <citation type="journal article" date="2008" name="Appl. Environ. Microbiol.">
        <title>Genomic insights into Mn(II) oxidation by the marine alphaproteobacterium Aurantimonas sp. strain SI85-9A1.</title>
        <authorList>
            <person name="Dick G.J."/>
            <person name="Podell S."/>
            <person name="Johnson H.A."/>
            <person name="Rivera-Espinoza Y."/>
            <person name="Bernier-Latmani R."/>
            <person name="McCarthy J.K."/>
            <person name="Torpey J.W."/>
            <person name="Clement B.G."/>
            <person name="Gaasterland T."/>
            <person name="Tebo B.M."/>
        </authorList>
    </citation>
    <scope>NUCLEOTIDE SEQUENCE [LARGE SCALE GENOMIC DNA]</scope>
    <source>
        <strain evidence="2 3">SI85-9A1</strain>
    </source>
</reference>
<proteinExistence type="predicted"/>
<dbReference type="Pfam" id="PF01850">
    <property type="entry name" value="PIN"/>
    <property type="match status" value="1"/>
</dbReference>
<evidence type="ECO:0000313" key="3">
    <source>
        <dbReference type="Proteomes" id="UP000000321"/>
    </source>
</evidence>
<organism evidence="2 3">
    <name type="scientific">Aurantimonas manganoxydans (strain ATCC BAA-1229 / DSM 21871 / SI85-9A1)</name>
    <dbReference type="NCBI Taxonomy" id="287752"/>
    <lineage>
        <taxon>Bacteria</taxon>
        <taxon>Pseudomonadati</taxon>
        <taxon>Pseudomonadota</taxon>
        <taxon>Alphaproteobacteria</taxon>
        <taxon>Hyphomicrobiales</taxon>
        <taxon>Aurantimonadaceae</taxon>
        <taxon>Aurantimonas</taxon>
    </lineage>
</organism>
<dbReference type="InterPro" id="IPR002716">
    <property type="entry name" value="PIN_dom"/>
</dbReference>
<comment type="caution">
    <text evidence="2">The sequence shown here is derived from an EMBL/GenBank/DDBJ whole genome shotgun (WGS) entry which is preliminary data.</text>
</comment>
<dbReference type="HOGENOM" id="CLU_125353_1_0_5"/>
<gene>
    <name evidence="2" type="ORF">SI859A1_02009</name>
</gene>
<protein>
    <recommendedName>
        <fullName evidence="1">PIN domain-containing protein</fullName>
    </recommendedName>
</protein>
<evidence type="ECO:0000313" key="2">
    <source>
        <dbReference type="EMBL" id="EAS51195.1"/>
    </source>
</evidence>
<dbReference type="EMBL" id="AAPJ01000001">
    <property type="protein sequence ID" value="EAS51195.1"/>
    <property type="molecule type" value="Genomic_DNA"/>
</dbReference>
<evidence type="ECO:0000259" key="1">
    <source>
        <dbReference type="Pfam" id="PF01850"/>
    </source>
</evidence>
<name>Q1YN36_AURMS</name>
<accession>Q1YN36</accession>
<dbReference type="OrthoDB" id="574461at2"/>
<dbReference type="SUPFAM" id="SSF88723">
    <property type="entry name" value="PIN domain-like"/>
    <property type="match status" value="1"/>
</dbReference>
<feature type="domain" description="PIN" evidence="1">
    <location>
        <begin position="13"/>
        <end position="132"/>
    </location>
</feature>
<dbReference type="InterPro" id="IPR029060">
    <property type="entry name" value="PIN-like_dom_sf"/>
</dbReference>